<dbReference type="EMBL" id="NIQU01000008">
    <property type="protein sequence ID" value="PIA66818.1"/>
    <property type="molecule type" value="Genomic_DNA"/>
</dbReference>
<sequence length="103" mass="11316">MACSSQRLRFAAAGTHKSTEMRQSIVHRTSLPEDSMMHLRRFCTVSLLLILSGCGAGETAATATLQAEQAKQAQQQMEQLKQQIDQANAANTQRLQEAIDQAQ</sequence>
<dbReference type="Proteomes" id="UP000229504">
    <property type="component" value="Unassembled WGS sequence"/>
</dbReference>
<evidence type="ECO:0000313" key="4">
    <source>
        <dbReference type="Proteomes" id="UP000229504"/>
    </source>
</evidence>
<dbReference type="AlphaFoldDB" id="A0A2G5FFN9"/>
<name>A0A2G5FFN9_9PSED</name>
<proteinExistence type="predicted"/>
<evidence type="ECO:0000256" key="1">
    <source>
        <dbReference type="SAM" id="Coils"/>
    </source>
</evidence>
<comment type="caution">
    <text evidence="3">The sequence shown here is derived from an EMBL/GenBank/DDBJ whole genome shotgun (WGS) entry which is preliminary data.</text>
</comment>
<feature type="region of interest" description="Disordered" evidence="2">
    <location>
        <begin position="1"/>
        <end position="21"/>
    </location>
</feature>
<protein>
    <submittedName>
        <fullName evidence="3">Uncharacterized protein</fullName>
    </submittedName>
</protein>
<accession>A0A2G5FFN9</accession>
<evidence type="ECO:0000256" key="2">
    <source>
        <dbReference type="SAM" id="MobiDB-lite"/>
    </source>
</evidence>
<reference evidence="4" key="1">
    <citation type="submission" date="2017-06" db="EMBL/GenBank/DDBJ databases">
        <authorList>
            <person name="Rastogi G."/>
            <person name="Vaishampayan P."/>
            <person name="Seuylemezian A."/>
        </authorList>
    </citation>
    <scope>NUCLEOTIDE SEQUENCE [LARGE SCALE GENOMIC DNA]</scope>
    <source>
        <strain evidence="4">PI11</strain>
    </source>
</reference>
<keyword evidence="1" id="KW-0175">Coiled coil</keyword>
<feature type="coiled-coil region" evidence="1">
    <location>
        <begin position="60"/>
        <end position="97"/>
    </location>
</feature>
<evidence type="ECO:0000313" key="3">
    <source>
        <dbReference type="EMBL" id="PIA66818.1"/>
    </source>
</evidence>
<organism evidence="3 4">
    <name type="scientific">Pseudomonas sediminis</name>
    <dbReference type="NCBI Taxonomy" id="1691904"/>
    <lineage>
        <taxon>Bacteria</taxon>
        <taxon>Pseudomonadati</taxon>
        <taxon>Pseudomonadota</taxon>
        <taxon>Gammaproteobacteria</taxon>
        <taxon>Pseudomonadales</taxon>
        <taxon>Pseudomonadaceae</taxon>
        <taxon>Pseudomonas</taxon>
    </lineage>
</organism>
<gene>
    <name evidence="3" type="ORF">CDO35_18690</name>
</gene>